<accession>A0A8D8B1B4</accession>
<sequence length="132" mass="14791">MCVAHLKGLRRCDGTGKALHLSGVLFLSQEFHYFRTSPHRQSVPLEHGVRRQLVHHAGKVMGAQLQILVHNGARGQHLAKITFSALVTCSSHEASHFRARTRFTSSCKSTTFAINHIFSAHLRKKNFLLQPS</sequence>
<dbReference type="EMBL" id="HBUE01058452">
    <property type="protein sequence ID" value="CAG6467431.1"/>
    <property type="molecule type" value="Transcribed_RNA"/>
</dbReference>
<dbReference type="AlphaFoldDB" id="A0A8D8B1B4"/>
<reference evidence="1" key="1">
    <citation type="submission" date="2021-05" db="EMBL/GenBank/DDBJ databases">
        <authorList>
            <person name="Alioto T."/>
            <person name="Alioto T."/>
            <person name="Gomez Garrido J."/>
        </authorList>
    </citation>
    <scope>NUCLEOTIDE SEQUENCE</scope>
</reference>
<protein>
    <submittedName>
        <fullName evidence="1">(northern house mosquito) hypothetical protein</fullName>
    </submittedName>
</protein>
<organism evidence="1">
    <name type="scientific">Culex pipiens</name>
    <name type="common">House mosquito</name>
    <dbReference type="NCBI Taxonomy" id="7175"/>
    <lineage>
        <taxon>Eukaryota</taxon>
        <taxon>Metazoa</taxon>
        <taxon>Ecdysozoa</taxon>
        <taxon>Arthropoda</taxon>
        <taxon>Hexapoda</taxon>
        <taxon>Insecta</taxon>
        <taxon>Pterygota</taxon>
        <taxon>Neoptera</taxon>
        <taxon>Endopterygota</taxon>
        <taxon>Diptera</taxon>
        <taxon>Nematocera</taxon>
        <taxon>Culicoidea</taxon>
        <taxon>Culicidae</taxon>
        <taxon>Culicinae</taxon>
        <taxon>Culicini</taxon>
        <taxon>Culex</taxon>
        <taxon>Culex</taxon>
    </lineage>
</organism>
<proteinExistence type="predicted"/>
<evidence type="ECO:0000313" key="1">
    <source>
        <dbReference type="EMBL" id="CAG6467431.1"/>
    </source>
</evidence>
<name>A0A8D8B1B4_CULPI</name>